<dbReference type="SMART" id="SM00421">
    <property type="entry name" value="HTH_LUXR"/>
    <property type="match status" value="1"/>
</dbReference>
<evidence type="ECO:0000313" key="5">
    <source>
        <dbReference type="EMBL" id="CUV44065.1"/>
    </source>
</evidence>
<dbReference type="GO" id="GO:0006355">
    <property type="term" value="P:regulation of DNA-templated transcription"/>
    <property type="evidence" value="ECO:0007669"/>
    <property type="project" value="InterPro"/>
</dbReference>
<accession>A0A0S4WB82</accession>
<dbReference type="InterPro" id="IPR036388">
    <property type="entry name" value="WH-like_DNA-bd_sf"/>
</dbReference>
<keyword evidence="2" id="KW-0238">DNA-binding</keyword>
<proteinExistence type="predicted"/>
<geneLocation type="plasmid" evidence="7">
    <name>p1</name>
</geneLocation>
<dbReference type="Pfam" id="PF00196">
    <property type="entry name" value="GerE"/>
    <property type="match status" value="1"/>
</dbReference>
<dbReference type="InterPro" id="IPR000792">
    <property type="entry name" value="Tscrpt_reg_LuxR_C"/>
</dbReference>
<dbReference type="PANTHER" id="PTHR44688">
    <property type="entry name" value="DNA-BINDING TRANSCRIPTIONAL ACTIVATOR DEVR_DOSR"/>
    <property type="match status" value="1"/>
</dbReference>
<protein>
    <submittedName>
        <fullName evidence="7">LuxR C-terminal-related transcriptional regulator</fullName>
    </submittedName>
    <submittedName>
        <fullName evidence="5">Putative transcription regulator protein, LuxR family</fullName>
    </submittedName>
</protein>
<dbReference type="InterPro" id="IPR016032">
    <property type="entry name" value="Sig_transdc_resp-reg_C-effctor"/>
</dbReference>
<dbReference type="AlphaFoldDB" id="A0A0S4WB82"/>
<dbReference type="EMBL" id="LN899820">
    <property type="protein sequence ID" value="CUV57718.1"/>
    <property type="molecule type" value="Genomic_DNA"/>
</dbReference>
<evidence type="ECO:0000259" key="4">
    <source>
        <dbReference type="PROSITE" id="PS50043"/>
    </source>
</evidence>
<evidence type="ECO:0000256" key="2">
    <source>
        <dbReference type="ARBA" id="ARBA00023125"/>
    </source>
</evidence>
<dbReference type="PRINTS" id="PR00038">
    <property type="entry name" value="HTHLUXR"/>
</dbReference>
<evidence type="ECO:0000256" key="1">
    <source>
        <dbReference type="ARBA" id="ARBA00023015"/>
    </source>
</evidence>
<dbReference type="Gene3D" id="1.10.10.10">
    <property type="entry name" value="Winged helix-like DNA-binding domain superfamily/Winged helix DNA-binding domain"/>
    <property type="match status" value="1"/>
</dbReference>
<dbReference type="GO" id="GO:0003677">
    <property type="term" value="F:DNA binding"/>
    <property type="evidence" value="ECO:0007669"/>
    <property type="project" value="UniProtKB-KW"/>
</dbReference>
<dbReference type="EMBL" id="CP085044">
    <property type="protein sequence ID" value="UZF16984.1"/>
    <property type="molecule type" value="Genomic_DNA"/>
</dbReference>
<gene>
    <name evidence="7" type="ORF">LH706_23675</name>
    <name evidence="6" type="ORF">RUN215_v1_1470014</name>
    <name evidence="5" type="ORF">TO10_v1_120184</name>
</gene>
<dbReference type="EMBL" id="LN899827">
    <property type="protein sequence ID" value="CUV44065.1"/>
    <property type="molecule type" value="Genomic_DNA"/>
</dbReference>
<keyword evidence="1" id="KW-0805">Transcription regulation</keyword>
<sequence length="252" mass="28059">MLTSAVARCIAASNDVQTVEDFKAWIRAHVRPIIQDECLACGHGRITSSGVMMDHIILVDFPPEYLLVIQNAAGGIDTPLMRRWLATRRPVYFDATAPWPDVDQAWHTSFIARDLRNGVADAVYDEARYIGTYFSFHRLPVVDVAFLETVLPHLTPVLHRTLMRAIADAVVQARQAAKAMARLSPREKQIATWIGMGKSNPEIAELASISEYTVRNRTSDILEKTGCTNRTNLAVLVSRWDALQFGIGTSVL</sequence>
<keyword evidence="3" id="KW-0804">Transcription</keyword>
<reference evidence="5" key="1">
    <citation type="submission" date="2015-10" db="EMBL/GenBank/DDBJ databases">
        <authorList>
            <person name="Gilbert D.G."/>
        </authorList>
    </citation>
    <scope>NUCLEOTIDE SEQUENCE</scope>
    <source>
        <strain evidence="5">Phyl III-seqv23</strain>
    </source>
</reference>
<keyword evidence="7" id="KW-0614">Plasmid</keyword>
<name>A0A0S4WB82_RALSL</name>
<feature type="domain" description="HTH luxR-type" evidence="4">
    <location>
        <begin position="176"/>
        <end position="241"/>
    </location>
</feature>
<dbReference type="SUPFAM" id="SSF46894">
    <property type="entry name" value="C-terminal effector domain of the bipartite response regulators"/>
    <property type="match status" value="1"/>
</dbReference>
<evidence type="ECO:0000313" key="6">
    <source>
        <dbReference type="EMBL" id="CUV57718.1"/>
    </source>
</evidence>
<dbReference type="PANTHER" id="PTHR44688:SF16">
    <property type="entry name" value="DNA-BINDING TRANSCRIPTIONAL ACTIVATOR DEVR_DOSR"/>
    <property type="match status" value="1"/>
</dbReference>
<dbReference type="PROSITE" id="PS50043">
    <property type="entry name" value="HTH_LUXR_2"/>
    <property type="match status" value="1"/>
</dbReference>
<reference evidence="7" key="2">
    <citation type="submission" date="2021-10" db="EMBL/GenBank/DDBJ databases">
        <title>Complete genome sequences of five Ralstonia solancearum strains isolated from sunflower.</title>
        <authorList>
            <person name="She X."/>
            <person name="He Z."/>
        </authorList>
    </citation>
    <scope>NUCLEOTIDE SEQUENCE</scope>
    <source>
        <strain evidence="7">RS638</strain>
        <plasmid evidence="7">p1</plasmid>
    </source>
</reference>
<dbReference type="CDD" id="cd06170">
    <property type="entry name" value="LuxR_C_like"/>
    <property type="match status" value="1"/>
</dbReference>
<evidence type="ECO:0000313" key="7">
    <source>
        <dbReference type="EMBL" id="UZF16984.1"/>
    </source>
</evidence>
<evidence type="ECO:0000256" key="3">
    <source>
        <dbReference type="ARBA" id="ARBA00023163"/>
    </source>
</evidence>
<dbReference type="PATRIC" id="fig|305.107.peg.2896"/>
<organism evidence="5">
    <name type="scientific">Ralstonia solanacearum</name>
    <name type="common">Pseudomonas solanacearum</name>
    <dbReference type="NCBI Taxonomy" id="305"/>
    <lineage>
        <taxon>Bacteria</taxon>
        <taxon>Pseudomonadati</taxon>
        <taxon>Pseudomonadota</taxon>
        <taxon>Betaproteobacteria</taxon>
        <taxon>Burkholderiales</taxon>
        <taxon>Burkholderiaceae</taxon>
        <taxon>Ralstonia</taxon>
        <taxon>Ralstonia solanacearum species complex</taxon>
    </lineage>
</organism>